<dbReference type="Pfam" id="PF01618">
    <property type="entry name" value="MotA_ExbB"/>
    <property type="match status" value="1"/>
</dbReference>
<feature type="transmembrane region" description="Helical" evidence="9">
    <location>
        <begin position="157"/>
        <end position="178"/>
    </location>
</feature>
<comment type="caution">
    <text evidence="11">The sequence shown here is derived from an EMBL/GenBank/DDBJ whole genome shotgun (WGS) entry which is preliminary data.</text>
</comment>
<feature type="transmembrane region" description="Helical" evidence="9">
    <location>
        <begin position="114"/>
        <end position="137"/>
    </location>
</feature>
<evidence type="ECO:0000256" key="2">
    <source>
        <dbReference type="ARBA" id="ARBA00022448"/>
    </source>
</evidence>
<dbReference type="RefSeq" id="WP_106227857.1">
    <property type="nucleotide sequence ID" value="NZ_PVTV01000014.1"/>
</dbReference>
<evidence type="ECO:0000259" key="10">
    <source>
        <dbReference type="Pfam" id="PF01618"/>
    </source>
</evidence>
<gene>
    <name evidence="11" type="ORF">BCM14_2007</name>
</gene>
<protein>
    <submittedName>
        <fullName evidence="11">Outer membrane transport energization protein ExbB</fullName>
    </submittedName>
</protein>
<dbReference type="InterPro" id="IPR002898">
    <property type="entry name" value="MotA_ExbB_proton_chnl"/>
</dbReference>
<organism evidence="11 12">
    <name type="scientific">Jezberella montanilacus</name>
    <dbReference type="NCBI Taxonomy" id="323426"/>
    <lineage>
        <taxon>Bacteria</taxon>
        <taxon>Pseudomonadati</taxon>
        <taxon>Pseudomonadota</taxon>
        <taxon>Betaproteobacteria</taxon>
        <taxon>Burkholderiales</taxon>
        <taxon>Alcaligenaceae</taxon>
        <taxon>Jezberella</taxon>
    </lineage>
</organism>
<dbReference type="GO" id="GO:0005886">
    <property type="term" value="C:plasma membrane"/>
    <property type="evidence" value="ECO:0007669"/>
    <property type="project" value="UniProtKB-SubCell"/>
</dbReference>
<evidence type="ECO:0000313" key="12">
    <source>
        <dbReference type="Proteomes" id="UP000238308"/>
    </source>
</evidence>
<dbReference type="PANTHER" id="PTHR30625">
    <property type="entry name" value="PROTEIN TOLQ"/>
    <property type="match status" value="1"/>
</dbReference>
<evidence type="ECO:0000256" key="7">
    <source>
        <dbReference type="ARBA" id="ARBA00023136"/>
    </source>
</evidence>
<dbReference type="GO" id="GO:0017038">
    <property type="term" value="P:protein import"/>
    <property type="evidence" value="ECO:0007669"/>
    <property type="project" value="TreeGrafter"/>
</dbReference>
<feature type="domain" description="MotA/TolQ/ExbB proton channel" evidence="10">
    <location>
        <begin position="78"/>
        <end position="193"/>
    </location>
</feature>
<evidence type="ECO:0000256" key="1">
    <source>
        <dbReference type="ARBA" id="ARBA00004651"/>
    </source>
</evidence>
<keyword evidence="2 8" id="KW-0813">Transport</keyword>
<dbReference type="EMBL" id="PVTV01000014">
    <property type="protein sequence ID" value="PRY97547.1"/>
    <property type="molecule type" value="Genomic_DNA"/>
</dbReference>
<dbReference type="AlphaFoldDB" id="A0A2T0XF45"/>
<evidence type="ECO:0000256" key="8">
    <source>
        <dbReference type="RuleBase" id="RU004057"/>
    </source>
</evidence>
<keyword evidence="7 9" id="KW-0472">Membrane</keyword>
<comment type="similarity">
    <text evidence="8">Belongs to the exbB/tolQ family.</text>
</comment>
<keyword evidence="6 9" id="KW-1133">Transmembrane helix</keyword>
<evidence type="ECO:0000256" key="4">
    <source>
        <dbReference type="ARBA" id="ARBA00022692"/>
    </source>
</evidence>
<sequence length="211" mass="23131">MNLIALLEVANSSGGIVYLLGLLLLVALFVIFERLQYLANMRKVGDAVISMCQHSKVLNPAELKAFQVANADSPVVKLLEVAIDGERAHLSREDLDGNLEEAIMHQVPKLDKSVWLLDTIITLAPLLGLFGTIIGMFNAMSVLGDMQNAAMQISGGIAEALVSTAMGLIVAMIGLYFFNNINNKVRSLVHQMETMKMMILNRHHLFKAITQ</sequence>
<keyword evidence="4 9" id="KW-0812">Transmembrane</keyword>
<keyword evidence="12" id="KW-1185">Reference proteome</keyword>
<dbReference type="Proteomes" id="UP000238308">
    <property type="component" value="Unassembled WGS sequence"/>
</dbReference>
<accession>A0A2T0XF45</accession>
<keyword evidence="5 8" id="KW-0653">Protein transport</keyword>
<dbReference type="OrthoDB" id="4045at2"/>
<evidence type="ECO:0000256" key="5">
    <source>
        <dbReference type="ARBA" id="ARBA00022927"/>
    </source>
</evidence>
<dbReference type="PANTHER" id="PTHR30625:SF15">
    <property type="entry name" value="BIOPOLYMER TRANSPORT PROTEIN EXBB"/>
    <property type="match status" value="1"/>
</dbReference>
<evidence type="ECO:0000256" key="3">
    <source>
        <dbReference type="ARBA" id="ARBA00022475"/>
    </source>
</evidence>
<evidence type="ECO:0000256" key="9">
    <source>
        <dbReference type="SAM" id="Phobius"/>
    </source>
</evidence>
<evidence type="ECO:0000313" key="11">
    <source>
        <dbReference type="EMBL" id="PRY97547.1"/>
    </source>
</evidence>
<comment type="subcellular location">
    <subcellularLocation>
        <location evidence="1">Cell membrane</location>
        <topology evidence="1">Multi-pass membrane protein</topology>
    </subcellularLocation>
    <subcellularLocation>
        <location evidence="8">Membrane</location>
        <topology evidence="8">Multi-pass membrane protein</topology>
    </subcellularLocation>
</comment>
<reference evidence="11 12" key="1">
    <citation type="submission" date="2018-03" db="EMBL/GenBank/DDBJ databases">
        <title>Genomic Encyclopedia of Type Strains, Phase III (KMG-III): the genomes of soil and plant-associated and newly described type strains.</title>
        <authorList>
            <person name="Whitman W."/>
        </authorList>
    </citation>
    <scope>NUCLEOTIDE SEQUENCE [LARGE SCALE GENOMIC DNA]</scope>
    <source>
        <strain evidence="11 12">MWH-P2sevCIIIb</strain>
    </source>
</reference>
<name>A0A2T0XF45_9BURK</name>
<proteinExistence type="inferred from homology"/>
<dbReference type="InterPro" id="IPR050790">
    <property type="entry name" value="ExbB/TolQ_transport"/>
</dbReference>
<keyword evidence="3" id="KW-1003">Cell membrane</keyword>
<feature type="transmembrane region" description="Helical" evidence="9">
    <location>
        <begin position="15"/>
        <end position="32"/>
    </location>
</feature>
<evidence type="ECO:0000256" key="6">
    <source>
        <dbReference type="ARBA" id="ARBA00022989"/>
    </source>
</evidence>